<dbReference type="EMBL" id="JAANIB010007973">
    <property type="protein sequence ID" value="KAG5324722.1"/>
    <property type="molecule type" value="Genomic_DNA"/>
</dbReference>
<feature type="non-terminal residue" evidence="7">
    <location>
        <position position="1"/>
    </location>
</feature>
<keyword evidence="8" id="KW-1185">Reference proteome</keyword>
<dbReference type="Proteomes" id="UP000670152">
    <property type="component" value="Unassembled WGS sequence"/>
</dbReference>
<evidence type="ECO:0000313" key="7">
    <source>
        <dbReference type="EMBL" id="KAG5324722.1"/>
    </source>
</evidence>
<dbReference type="AlphaFoldDB" id="A0A836FTS1"/>
<evidence type="ECO:0000256" key="2">
    <source>
        <dbReference type="ARBA" id="ARBA00035119"/>
    </source>
</evidence>
<comment type="similarity">
    <text evidence="2 6">Belongs to the QNG1 protein family.</text>
</comment>
<evidence type="ECO:0000256" key="4">
    <source>
        <dbReference type="ARBA" id="ARBA00035393"/>
    </source>
</evidence>
<evidence type="ECO:0000256" key="5">
    <source>
        <dbReference type="ARBA" id="ARBA00048204"/>
    </source>
</evidence>
<protein>
    <recommendedName>
        <fullName evidence="3 6">Queuosine 5'-phosphate N-glycosylase/hydrolase</fullName>
        <ecNumber evidence="6">3.2.2.-</ecNumber>
    </recommendedName>
    <alternativeName>
        <fullName evidence="4 6">Queuosine-nucleotide N-glycosylase/hydrolase</fullName>
    </alternativeName>
</protein>
<dbReference type="PANTHER" id="PTHR21314">
    <property type="entry name" value="QUEUOSINE 5'-PHOSPHATE N-GLYCOSYLASE_HYDROLASE-RELATED"/>
    <property type="match status" value="1"/>
</dbReference>
<feature type="non-terminal residue" evidence="7">
    <location>
        <position position="303"/>
    </location>
</feature>
<dbReference type="Pfam" id="PF10343">
    <property type="entry name" value="Q_salvage"/>
    <property type="match status" value="1"/>
</dbReference>
<gene>
    <name evidence="7" type="ORF">G6Z77_0001729</name>
</gene>
<dbReference type="PANTHER" id="PTHR21314:SF0">
    <property type="entry name" value="QUEUOSINE 5'-PHOSPHATE N-GLYCOSYLASE_HYDROLASE"/>
    <property type="match status" value="1"/>
</dbReference>
<sequence>MIASTFPIIPCSIEETIAKETGLNEIIDKHGVKKLAEELYPSFFDIEAGDWLFLLHTLNFSLWIPNSTKQWTDNKLIWDPNYYMTIAPTEMKYIFRGDDEIILPYLEERRIILHRVGKTLKKKYGGLFINCIRKSEYDADKLMKILFKFESYQDEIMFHGKPIRLYTKAKLLISDLQAYFPISSKSSIKTSTLLKDYRAVQVLLHFGTIRYTENLQLLLRNRILCHGDIEELQIRCCLIYIVQMVCDQVRKMCAEYKGCMTVQNTWMSHISTIVDNFIFDYQMKNSDYLMETVPFHYIRTTMY</sequence>
<evidence type="ECO:0000256" key="6">
    <source>
        <dbReference type="RuleBase" id="RU365002"/>
    </source>
</evidence>
<evidence type="ECO:0000256" key="3">
    <source>
        <dbReference type="ARBA" id="ARBA00035306"/>
    </source>
</evidence>
<dbReference type="InterPro" id="IPR019438">
    <property type="entry name" value="Q_salvage"/>
</dbReference>
<proteinExistence type="inferred from homology"/>
<comment type="catalytic activity">
    <reaction evidence="5 6">
        <text>queuosine 5'-phosphate + H2O = queuine + D-ribose 5-phosphate</text>
        <dbReference type="Rhea" id="RHEA:75387"/>
        <dbReference type="ChEBI" id="CHEBI:15377"/>
        <dbReference type="ChEBI" id="CHEBI:17433"/>
        <dbReference type="ChEBI" id="CHEBI:78346"/>
        <dbReference type="ChEBI" id="CHEBI:194371"/>
    </reaction>
    <physiologicalReaction direction="left-to-right" evidence="5 6">
        <dbReference type="Rhea" id="RHEA:75388"/>
    </physiologicalReaction>
</comment>
<evidence type="ECO:0000313" key="8">
    <source>
        <dbReference type="Proteomes" id="UP000670152"/>
    </source>
</evidence>
<accession>A0A836FTS1</accession>
<dbReference type="EC" id="3.2.2.-" evidence="6"/>
<comment type="function">
    <text evidence="6">Catalyzes the hydrolysis of queuosine 5'-phosphate, releasing the nucleobase queuine (q). Is required for salvage of queuine from exogenous queuosine (Q) that is imported and then converted to queuosine 5'-phosphate intracellularly.</text>
</comment>
<name>A0A836FTS1_9HYME</name>
<comment type="caution">
    <text evidence="7">The sequence shown here is derived from an EMBL/GenBank/DDBJ whole genome shotgun (WGS) entry which is preliminary data.</text>
</comment>
<dbReference type="GO" id="GO:0006400">
    <property type="term" value="P:tRNA modification"/>
    <property type="evidence" value="ECO:0007669"/>
    <property type="project" value="TreeGrafter"/>
</dbReference>
<evidence type="ECO:0000256" key="1">
    <source>
        <dbReference type="ARBA" id="ARBA00022801"/>
    </source>
</evidence>
<organism evidence="7 8">
    <name type="scientific">Acromyrmex heyeri</name>
    <dbReference type="NCBI Taxonomy" id="230685"/>
    <lineage>
        <taxon>Eukaryota</taxon>
        <taxon>Metazoa</taxon>
        <taxon>Ecdysozoa</taxon>
        <taxon>Arthropoda</taxon>
        <taxon>Hexapoda</taxon>
        <taxon>Insecta</taxon>
        <taxon>Pterygota</taxon>
        <taxon>Neoptera</taxon>
        <taxon>Endopterygota</taxon>
        <taxon>Hymenoptera</taxon>
        <taxon>Apocrita</taxon>
        <taxon>Aculeata</taxon>
        <taxon>Formicoidea</taxon>
        <taxon>Formicidae</taxon>
        <taxon>Myrmicinae</taxon>
        <taxon>Acromyrmex</taxon>
    </lineage>
</organism>
<dbReference type="OrthoDB" id="7543463at2759"/>
<keyword evidence="1 6" id="KW-0378">Hydrolase</keyword>
<dbReference type="GO" id="GO:0016787">
    <property type="term" value="F:hydrolase activity"/>
    <property type="evidence" value="ECO:0007669"/>
    <property type="project" value="UniProtKB-KW"/>
</dbReference>
<reference evidence="7 8" key="1">
    <citation type="submission" date="2020-02" db="EMBL/GenBank/DDBJ databases">
        <title>Relaxed selection underlies rapid genomic changes in the transitions from sociality to social parasitism in ants.</title>
        <authorList>
            <person name="Bi X."/>
        </authorList>
    </citation>
    <scope>NUCLEOTIDE SEQUENCE [LARGE SCALE GENOMIC DNA]</scope>
    <source>
        <strain evidence="7">BGI-DK2014b</strain>
        <tissue evidence="7">Whole body</tissue>
    </source>
</reference>